<evidence type="ECO:0000313" key="2">
    <source>
        <dbReference type="Proteomes" id="UP001205920"/>
    </source>
</evidence>
<proteinExistence type="predicted"/>
<dbReference type="EMBL" id="JAEUWV010000007">
    <property type="protein sequence ID" value="MCO6394579.1"/>
    <property type="molecule type" value="Genomic_DNA"/>
</dbReference>
<name>A0AAW5HSW5_9CORY</name>
<sequence length="120" mass="13879">MFTYQHEVSHEWQRRAALRAYHAGHIPKEELCDADFLLRAAAEHHGEASKRNCPICGRDMREVRWVYSEKLGRRTGTARSEAEIDTLVGEVGPITVHKVEVCPHCHWNHLLQEWTATPVR</sequence>
<evidence type="ECO:0000313" key="1">
    <source>
        <dbReference type="EMBL" id="MCO6394579.1"/>
    </source>
</evidence>
<organism evidence="1 2">
    <name type="scientific">Corynebacterium lipophilum</name>
    <dbReference type="NCBI Taxonomy" id="2804918"/>
    <lineage>
        <taxon>Bacteria</taxon>
        <taxon>Bacillati</taxon>
        <taxon>Actinomycetota</taxon>
        <taxon>Actinomycetes</taxon>
        <taxon>Mycobacteriales</taxon>
        <taxon>Corynebacteriaceae</taxon>
        <taxon>Corynebacterium</taxon>
    </lineage>
</organism>
<comment type="caution">
    <text evidence="1">The sequence shown here is derived from an EMBL/GenBank/DDBJ whole genome shotgun (WGS) entry which is preliminary data.</text>
</comment>
<gene>
    <name evidence="1" type="ORF">JMN37_06265</name>
</gene>
<dbReference type="InterPro" id="IPR035169">
    <property type="entry name" value="DUF5318"/>
</dbReference>
<reference evidence="1 2" key="1">
    <citation type="submission" date="2021-01" db="EMBL/GenBank/DDBJ databases">
        <title>Identification and Characterization of Corynebacterium sp.</title>
        <authorList>
            <person name="Luo Q."/>
            <person name="Qu P."/>
            <person name="Chen Q."/>
        </authorList>
    </citation>
    <scope>NUCLEOTIDE SEQUENCE [LARGE SCALE GENOMIC DNA]</scope>
    <source>
        <strain evidence="1 2">MC-18</strain>
    </source>
</reference>
<dbReference type="RefSeq" id="WP_070478730.1">
    <property type="nucleotide sequence ID" value="NZ_JAEUWV010000007.1"/>
</dbReference>
<accession>A0AAW5HSW5</accession>
<dbReference type="AlphaFoldDB" id="A0AAW5HSW5"/>
<keyword evidence="2" id="KW-1185">Reference proteome</keyword>
<protein>
    <submittedName>
        <fullName evidence="1">DUF5318 family protein</fullName>
    </submittedName>
</protein>
<dbReference type="Pfam" id="PF17249">
    <property type="entry name" value="DUF5318"/>
    <property type="match status" value="1"/>
</dbReference>
<dbReference type="Proteomes" id="UP001205920">
    <property type="component" value="Unassembled WGS sequence"/>
</dbReference>